<name>A0A380P839_WEIVI</name>
<dbReference type="PANTHER" id="PTHR43337">
    <property type="entry name" value="XANTHINE/URACIL PERMEASE C887.17-RELATED"/>
    <property type="match status" value="1"/>
</dbReference>
<dbReference type="Pfam" id="PF00860">
    <property type="entry name" value="Xan_ur_permease"/>
    <property type="match status" value="1"/>
</dbReference>
<dbReference type="PANTHER" id="PTHR43337:SF11">
    <property type="entry name" value="GUANINE_HYPOXANTHINE PERMEASE PBUG"/>
    <property type="match status" value="1"/>
</dbReference>
<organism evidence="8 9">
    <name type="scientific">Weissella viridescens</name>
    <name type="common">Lactobacillus viridescens</name>
    <dbReference type="NCBI Taxonomy" id="1629"/>
    <lineage>
        <taxon>Bacteria</taxon>
        <taxon>Bacillati</taxon>
        <taxon>Bacillota</taxon>
        <taxon>Bacilli</taxon>
        <taxon>Lactobacillales</taxon>
        <taxon>Lactobacillaceae</taxon>
        <taxon>Weissella</taxon>
    </lineage>
</organism>
<dbReference type="Proteomes" id="UP000254621">
    <property type="component" value="Unassembled WGS sequence"/>
</dbReference>
<dbReference type="AlphaFoldDB" id="A0A380P839"/>
<feature type="transmembrane region" description="Helical" evidence="7">
    <location>
        <begin position="103"/>
        <end position="121"/>
    </location>
</feature>
<feature type="transmembrane region" description="Helical" evidence="7">
    <location>
        <begin position="133"/>
        <end position="157"/>
    </location>
</feature>
<evidence type="ECO:0000256" key="2">
    <source>
        <dbReference type="ARBA" id="ARBA00005697"/>
    </source>
</evidence>
<dbReference type="InterPro" id="IPR045018">
    <property type="entry name" value="Azg-like"/>
</dbReference>
<evidence type="ECO:0000313" key="8">
    <source>
        <dbReference type="EMBL" id="SUP61058.1"/>
    </source>
</evidence>
<accession>A0A380P839</accession>
<keyword evidence="3" id="KW-0813">Transport</keyword>
<dbReference type="EMBL" id="UHIV01000005">
    <property type="protein sequence ID" value="SUP61058.1"/>
    <property type="molecule type" value="Genomic_DNA"/>
</dbReference>
<keyword evidence="4 7" id="KW-0812">Transmembrane</keyword>
<evidence type="ECO:0000256" key="3">
    <source>
        <dbReference type="ARBA" id="ARBA00022448"/>
    </source>
</evidence>
<comment type="similarity">
    <text evidence="2">Belongs to the nucleobase:cation symporter-2 (NCS2) (TC 2.A.40) family. Azg-like subfamily.</text>
</comment>
<evidence type="ECO:0000256" key="5">
    <source>
        <dbReference type="ARBA" id="ARBA00022989"/>
    </source>
</evidence>
<feature type="transmembrane region" description="Helical" evidence="7">
    <location>
        <begin position="77"/>
        <end position="97"/>
    </location>
</feature>
<feature type="transmembrane region" description="Helical" evidence="7">
    <location>
        <begin position="51"/>
        <end position="70"/>
    </location>
</feature>
<reference evidence="8 9" key="1">
    <citation type="submission" date="2018-06" db="EMBL/GenBank/DDBJ databases">
        <authorList>
            <consortium name="Pathogen Informatics"/>
            <person name="Doyle S."/>
        </authorList>
    </citation>
    <scope>NUCLEOTIDE SEQUENCE [LARGE SCALE GENOMIC DNA]</scope>
    <source>
        <strain evidence="8 9">NCTC13645</strain>
    </source>
</reference>
<feature type="transmembrane region" description="Helical" evidence="7">
    <location>
        <begin position="163"/>
        <end position="185"/>
    </location>
</feature>
<protein>
    <submittedName>
        <fullName evidence="8">Guanine/hypoxanthine permease pbuG</fullName>
    </submittedName>
</protein>
<dbReference type="GO" id="GO:0005886">
    <property type="term" value="C:plasma membrane"/>
    <property type="evidence" value="ECO:0007669"/>
    <property type="project" value="TreeGrafter"/>
</dbReference>
<evidence type="ECO:0000313" key="9">
    <source>
        <dbReference type="Proteomes" id="UP000254621"/>
    </source>
</evidence>
<sequence length="186" mass="19525">MDTIRKYFQFDTLNTNFRTEIIAGLTTFVSMAYILFVNPTVLGAAGMDKGAVFTATALASAIATIFMGVVARYPIGIAPGLGVNAFFAYSVVVGMGIPWQTAIAGVLVAAIIFLIMTLFKVRELIIDIIPQDLKIAIAAGIGLFIAFLGLVNAGVIIKNDATLVGLGHLSQPATLLAVFGVLVTLS</sequence>
<dbReference type="GO" id="GO:0005345">
    <property type="term" value="F:purine nucleobase transmembrane transporter activity"/>
    <property type="evidence" value="ECO:0007669"/>
    <property type="project" value="TreeGrafter"/>
</dbReference>
<comment type="subcellular location">
    <subcellularLocation>
        <location evidence="1">Membrane</location>
        <topology evidence="1">Multi-pass membrane protein</topology>
    </subcellularLocation>
</comment>
<evidence type="ECO:0000256" key="6">
    <source>
        <dbReference type="ARBA" id="ARBA00023136"/>
    </source>
</evidence>
<feature type="transmembrane region" description="Helical" evidence="7">
    <location>
        <begin position="21"/>
        <end position="45"/>
    </location>
</feature>
<proteinExistence type="inferred from homology"/>
<evidence type="ECO:0000256" key="7">
    <source>
        <dbReference type="SAM" id="Phobius"/>
    </source>
</evidence>
<keyword evidence="5 7" id="KW-1133">Transmembrane helix</keyword>
<evidence type="ECO:0000256" key="1">
    <source>
        <dbReference type="ARBA" id="ARBA00004141"/>
    </source>
</evidence>
<gene>
    <name evidence="8" type="primary">pbuG_3</name>
    <name evidence="8" type="ORF">NCTC13645_02182</name>
</gene>
<keyword evidence="6 7" id="KW-0472">Membrane</keyword>
<dbReference type="InterPro" id="IPR006043">
    <property type="entry name" value="NCS2"/>
</dbReference>
<evidence type="ECO:0000256" key="4">
    <source>
        <dbReference type="ARBA" id="ARBA00022692"/>
    </source>
</evidence>